<evidence type="ECO:0000259" key="9">
    <source>
        <dbReference type="Pfam" id="PF02811"/>
    </source>
</evidence>
<comment type="similarity">
    <text evidence="2 8">Belongs to the PHP hydrolase family. HisK subfamily.</text>
</comment>
<evidence type="ECO:0000256" key="1">
    <source>
        <dbReference type="ARBA" id="ARBA00004970"/>
    </source>
</evidence>
<reference evidence="10" key="1">
    <citation type="submission" date="2020-10" db="EMBL/GenBank/DDBJ databases">
        <authorList>
            <person name="Gilroy R."/>
        </authorList>
    </citation>
    <scope>NUCLEOTIDE SEQUENCE</scope>
    <source>
        <strain evidence="10">10532</strain>
    </source>
</reference>
<dbReference type="NCBIfam" id="TIGR01856">
    <property type="entry name" value="hisJ_fam"/>
    <property type="match status" value="1"/>
</dbReference>
<dbReference type="PANTHER" id="PTHR21039">
    <property type="entry name" value="HISTIDINOL PHOSPHATASE-RELATED"/>
    <property type="match status" value="1"/>
</dbReference>
<accession>A0A9D9HQM7</accession>
<comment type="catalytic activity">
    <reaction evidence="7 8">
        <text>L-histidinol phosphate + H2O = L-histidinol + phosphate</text>
        <dbReference type="Rhea" id="RHEA:14465"/>
        <dbReference type="ChEBI" id="CHEBI:15377"/>
        <dbReference type="ChEBI" id="CHEBI:43474"/>
        <dbReference type="ChEBI" id="CHEBI:57699"/>
        <dbReference type="ChEBI" id="CHEBI:57980"/>
        <dbReference type="EC" id="3.1.3.15"/>
    </reaction>
</comment>
<name>A0A9D9HQM7_9SPIR</name>
<dbReference type="GO" id="GO:0004401">
    <property type="term" value="F:histidinol-phosphatase activity"/>
    <property type="evidence" value="ECO:0007669"/>
    <property type="project" value="UniProtKB-UniRule"/>
</dbReference>
<sequence length="282" mass="31806">MEKTSYHIHTLFCDGKSTPEEFVKAALKESYTSIGFSSHCMFPFSDLWHLDPKRINEYLNYIRNISVQMKENGIPISVYAGFEADFIPELVKEDFSDYRGFSPDYIIGAVHFVKPGKKIFAVDDSVEIVKKESGAVSLEKKNTVLDYYSRLREMIKKASFDVLAHFDLVKVHNNVLELFDENDSWYREEVEKTIEFLKQSGKICEINTGGIGRGKISELYPSQWIINLMFQAGVPVTLSTDSHNAAGLSAGRDSGLEGIVSAGYKEIMIIRDGVWVPCSLGD</sequence>
<evidence type="ECO:0000313" key="10">
    <source>
        <dbReference type="EMBL" id="MBO8458021.1"/>
    </source>
</evidence>
<evidence type="ECO:0000256" key="8">
    <source>
        <dbReference type="RuleBase" id="RU366003"/>
    </source>
</evidence>
<proteinExistence type="inferred from homology"/>
<dbReference type="PANTHER" id="PTHR21039:SF0">
    <property type="entry name" value="HISTIDINOL-PHOSPHATASE"/>
    <property type="match status" value="1"/>
</dbReference>
<dbReference type="CDD" id="cd12110">
    <property type="entry name" value="PHP_HisPPase_Hisj_like"/>
    <property type="match status" value="1"/>
</dbReference>
<keyword evidence="5 8" id="KW-0378">Hydrolase</keyword>
<evidence type="ECO:0000256" key="6">
    <source>
        <dbReference type="ARBA" id="ARBA00023102"/>
    </source>
</evidence>
<dbReference type="AlphaFoldDB" id="A0A9D9HQM7"/>
<evidence type="ECO:0000256" key="5">
    <source>
        <dbReference type="ARBA" id="ARBA00022801"/>
    </source>
</evidence>
<protein>
    <recommendedName>
        <fullName evidence="3 8">Histidinol-phosphatase</fullName>
        <shortName evidence="8">HolPase</shortName>
        <ecNumber evidence="3 8">3.1.3.15</ecNumber>
    </recommendedName>
</protein>
<keyword evidence="6 8" id="KW-0368">Histidine biosynthesis</keyword>
<feature type="domain" description="PHP" evidence="9">
    <location>
        <begin position="6"/>
        <end position="208"/>
    </location>
</feature>
<dbReference type="Gene3D" id="3.20.20.140">
    <property type="entry name" value="Metal-dependent hydrolases"/>
    <property type="match status" value="1"/>
</dbReference>
<dbReference type="Pfam" id="PF02811">
    <property type="entry name" value="PHP"/>
    <property type="match status" value="1"/>
</dbReference>
<dbReference type="InterPro" id="IPR004013">
    <property type="entry name" value="PHP_dom"/>
</dbReference>
<keyword evidence="4 8" id="KW-0028">Amino-acid biosynthesis</keyword>
<comment type="caution">
    <text evidence="10">The sequence shown here is derived from an EMBL/GenBank/DDBJ whole genome shotgun (WGS) entry which is preliminary data.</text>
</comment>
<dbReference type="GO" id="GO:0005737">
    <property type="term" value="C:cytoplasm"/>
    <property type="evidence" value="ECO:0007669"/>
    <property type="project" value="TreeGrafter"/>
</dbReference>
<organism evidence="10 11">
    <name type="scientific">Candidatus Gallitreponema excrementavium</name>
    <dbReference type="NCBI Taxonomy" id="2840840"/>
    <lineage>
        <taxon>Bacteria</taxon>
        <taxon>Pseudomonadati</taxon>
        <taxon>Spirochaetota</taxon>
        <taxon>Spirochaetia</taxon>
        <taxon>Spirochaetales</taxon>
        <taxon>Candidatus Gallitreponema</taxon>
    </lineage>
</organism>
<dbReference type="GO" id="GO:0000105">
    <property type="term" value="P:L-histidine biosynthetic process"/>
    <property type="evidence" value="ECO:0007669"/>
    <property type="project" value="UniProtKB-UniRule"/>
</dbReference>
<evidence type="ECO:0000256" key="4">
    <source>
        <dbReference type="ARBA" id="ARBA00022605"/>
    </source>
</evidence>
<evidence type="ECO:0000256" key="3">
    <source>
        <dbReference type="ARBA" id="ARBA00013085"/>
    </source>
</evidence>
<dbReference type="InterPro" id="IPR010140">
    <property type="entry name" value="Histidinol_P_phosphatase_HisJ"/>
</dbReference>
<evidence type="ECO:0000313" key="11">
    <source>
        <dbReference type="Proteomes" id="UP000823638"/>
    </source>
</evidence>
<gene>
    <name evidence="10" type="ORF">IAA81_07315</name>
</gene>
<reference evidence="10" key="2">
    <citation type="journal article" date="2021" name="PeerJ">
        <title>Extensive microbial diversity within the chicken gut microbiome revealed by metagenomics and culture.</title>
        <authorList>
            <person name="Gilroy R."/>
            <person name="Ravi A."/>
            <person name="Getino M."/>
            <person name="Pursley I."/>
            <person name="Horton D.L."/>
            <person name="Alikhan N.F."/>
            <person name="Baker D."/>
            <person name="Gharbi K."/>
            <person name="Hall N."/>
            <person name="Watson M."/>
            <person name="Adriaenssens E.M."/>
            <person name="Foster-Nyarko E."/>
            <person name="Jarju S."/>
            <person name="Secka A."/>
            <person name="Antonio M."/>
            <person name="Oren A."/>
            <person name="Chaudhuri R.R."/>
            <person name="La Ragione R."/>
            <person name="Hildebrand F."/>
            <person name="Pallen M.J."/>
        </authorList>
    </citation>
    <scope>NUCLEOTIDE SEQUENCE</scope>
    <source>
        <strain evidence="10">10532</strain>
    </source>
</reference>
<evidence type="ECO:0000256" key="7">
    <source>
        <dbReference type="ARBA" id="ARBA00049158"/>
    </source>
</evidence>
<evidence type="ECO:0000256" key="2">
    <source>
        <dbReference type="ARBA" id="ARBA00009152"/>
    </source>
</evidence>
<dbReference type="EC" id="3.1.3.15" evidence="3 8"/>
<comment type="pathway">
    <text evidence="1 8">Amino-acid biosynthesis; L-histidine biosynthesis; L-histidine from 5-phospho-alpha-D-ribose 1-diphosphate: step 8/9.</text>
</comment>
<dbReference type="Proteomes" id="UP000823638">
    <property type="component" value="Unassembled WGS sequence"/>
</dbReference>
<dbReference type="InterPro" id="IPR016195">
    <property type="entry name" value="Pol/histidinol_Pase-like"/>
</dbReference>
<dbReference type="EMBL" id="JADIMM010000084">
    <property type="protein sequence ID" value="MBO8458021.1"/>
    <property type="molecule type" value="Genomic_DNA"/>
</dbReference>
<dbReference type="SUPFAM" id="SSF89550">
    <property type="entry name" value="PHP domain-like"/>
    <property type="match status" value="1"/>
</dbReference>